<dbReference type="AlphaFoldDB" id="A0A967AVC6"/>
<comment type="caution">
    <text evidence="2">The sequence shown here is derived from an EMBL/GenBank/DDBJ whole genome shotgun (WGS) entry which is preliminary data.</text>
</comment>
<dbReference type="EMBL" id="VIKU02000003">
    <property type="protein sequence ID" value="NHF60065.1"/>
    <property type="molecule type" value="Genomic_DNA"/>
</dbReference>
<reference evidence="2" key="2">
    <citation type="submission" date="2020-03" db="EMBL/GenBank/DDBJ databases">
        <title>Flavobacteriaceae bacterium strain TP-CH-4, a member of the family Flavobacteriaceae isolated from a deep-sea seamount.</title>
        <authorList>
            <person name="Zhang D.-C."/>
        </authorList>
    </citation>
    <scope>NUCLEOTIDE SEQUENCE</scope>
    <source>
        <strain evidence="2">TP-CH-4</strain>
    </source>
</reference>
<dbReference type="Proteomes" id="UP000707206">
    <property type="component" value="Unassembled WGS sequence"/>
</dbReference>
<evidence type="ECO:0000313" key="3">
    <source>
        <dbReference type="Proteomes" id="UP000707206"/>
    </source>
</evidence>
<accession>A0A967AVC6</accession>
<proteinExistence type="predicted"/>
<protein>
    <recommendedName>
        <fullName evidence="4">Lipocalin-like domain-containing protein</fullName>
    </recommendedName>
</protein>
<keyword evidence="1" id="KW-0732">Signal</keyword>
<evidence type="ECO:0000313" key="2">
    <source>
        <dbReference type="EMBL" id="NHF60065.1"/>
    </source>
</evidence>
<feature type="signal peptide" evidence="1">
    <location>
        <begin position="1"/>
        <end position="18"/>
    </location>
</feature>
<sequence length="161" mass="18131">MRTILLLALAFSINALNAQTTLTASDFKNLDGTSWKGNLMYVNYGDGREVKLRTTMQLKIKGNKISMDTQYTDEPSANGTDTIKISSDGKYLGKEEVIEKEVGENGYLKIVTRYEGKDNNRPAIMTKTYLITENTFSVSKEVSYKDTTEVLIRNKTSYTKL</sequence>
<keyword evidence="3" id="KW-1185">Reference proteome</keyword>
<gene>
    <name evidence="2" type="ORF">FK220_011975</name>
</gene>
<name>A0A967AVC6_9FLAO</name>
<organism evidence="2 3">
    <name type="scientific">Pelagihabitans pacificus</name>
    <dbReference type="NCBI Taxonomy" id="2696054"/>
    <lineage>
        <taxon>Bacteria</taxon>
        <taxon>Pseudomonadati</taxon>
        <taxon>Bacteroidota</taxon>
        <taxon>Flavobacteriia</taxon>
        <taxon>Flavobacteriales</taxon>
        <taxon>Flavobacteriaceae</taxon>
        <taxon>Pelagihabitans</taxon>
    </lineage>
</organism>
<dbReference type="RefSeq" id="WP_152574567.1">
    <property type="nucleotide sequence ID" value="NZ_VIKU02000003.1"/>
</dbReference>
<reference evidence="2" key="1">
    <citation type="submission" date="2019-07" db="EMBL/GenBank/DDBJ databases">
        <authorList>
            <person name="De-Chao Zhang Q."/>
        </authorList>
    </citation>
    <scope>NUCLEOTIDE SEQUENCE</scope>
    <source>
        <strain evidence="2">TP-CH-4</strain>
    </source>
</reference>
<feature type="chain" id="PRO_5037513792" description="Lipocalin-like domain-containing protein" evidence="1">
    <location>
        <begin position="19"/>
        <end position="161"/>
    </location>
</feature>
<evidence type="ECO:0008006" key="4">
    <source>
        <dbReference type="Google" id="ProtNLM"/>
    </source>
</evidence>
<evidence type="ECO:0000256" key="1">
    <source>
        <dbReference type="SAM" id="SignalP"/>
    </source>
</evidence>